<dbReference type="InterPro" id="IPR051019">
    <property type="entry name" value="VLCFA-Steroid_DH"/>
</dbReference>
<dbReference type="GeneID" id="95974232"/>
<dbReference type="EMBL" id="JBFMKM010000009">
    <property type="protein sequence ID" value="KAL1304094.1"/>
    <property type="molecule type" value="Genomic_DNA"/>
</dbReference>
<protein>
    <recommendedName>
        <fullName evidence="5">NAD(P)-binding protein</fullName>
    </recommendedName>
</protein>
<keyword evidence="2" id="KW-0560">Oxidoreductase</keyword>
<comment type="caution">
    <text evidence="3">The sequence shown here is derived from an EMBL/GenBank/DDBJ whole genome shotgun (WGS) entry which is preliminary data.</text>
</comment>
<evidence type="ECO:0000256" key="2">
    <source>
        <dbReference type="ARBA" id="ARBA00023002"/>
    </source>
</evidence>
<dbReference type="PRINTS" id="PR00081">
    <property type="entry name" value="GDHRDH"/>
</dbReference>
<evidence type="ECO:0000313" key="3">
    <source>
        <dbReference type="EMBL" id="KAL1304094.1"/>
    </source>
</evidence>
<name>A0ABR3PD77_9PEZI</name>
<proteinExistence type="inferred from homology"/>
<evidence type="ECO:0008006" key="5">
    <source>
        <dbReference type="Google" id="ProtNLM"/>
    </source>
</evidence>
<dbReference type="InterPro" id="IPR036291">
    <property type="entry name" value="NAD(P)-bd_dom_sf"/>
</dbReference>
<dbReference type="PANTHER" id="PTHR43899">
    <property type="entry name" value="RH59310P"/>
    <property type="match status" value="1"/>
</dbReference>
<dbReference type="PANTHER" id="PTHR43899:SF13">
    <property type="entry name" value="RH59310P"/>
    <property type="match status" value="1"/>
</dbReference>
<dbReference type="Pfam" id="PF00106">
    <property type="entry name" value="adh_short"/>
    <property type="match status" value="1"/>
</dbReference>
<keyword evidence="4" id="KW-1185">Reference proteome</keyword>
<reference evidence="3 4" key="1">
    <citation type="submission" date="2024-07" db="EMBL/GenBank/DDBJ databases">
        <title>Draft sequence of the Neodothiora populina.</title>
        <authorList>
            <person name="Drown D.D."/>
            <person name="Schuette U.S."/>
            <person name="Buechlein A.B."/>
            <person name="Rusch D.R."/>
            <person name="Winton L.W."/>
            <person name="Adams G.A."/>
        </authorList>
    </citation>
    <scope>NUCLEOTIDE SEQUENCE [LARGE SCALE GENOMIC DNA]</scope>
    <source>
        <strain evidence="3 4">CPC 39397</strain>
    </source>
</reference>
<dbReference type="SUPFAM" id="SSF51735">
    <property type="entry name" value="NAD(P)-binding Rossmann-fold domains"/>
    <property type="match status" value="1"/>
</dbReference>
<organism evidence="3 4">
    <name type="scientific">Neodothiora populina</name>
    <dbReference type="NCBI Taxonomy" id="2781224"/>
    <lineage>
        <taxon>Eukaryota</taxon>
        <taxon>Fungi</taxon>
        <taxon>Dikarya</taxon>
        <taxon>Ascomycota</taxon>
        <taxon>Pezizomycotina</taxon>
        <taxon>Dothideomycetes</taxon>
        <taxon>Dothideomycetidae</taxon>
        <taxon>Dothideales</taxon>
        <taxon>Dothioraceae</taxon>
        <taxon>Neodothiora</taxon>
    </lineage>
</organism>
<accession>A0ABR3PD77</accession>
<dbReference type="RefSeq" id="XP_069200369.1">
    <property type="nucleotide sequence ID" value="XM_069345127.1"/>
</dbReference>
<dbReference type="Proteomes" id="UP001562354">
    <property type="component" value="Unassembled WGS sequence"/>
</dbReference>
<gene>
    <name evidence="3" type="ORF">AAFC00_000529</name>
</gene>
<evidence type="ECO:0000313" key="4">
    <source>
        <dbReference type="Proteomes" id="UP001562354"/>
    </source>
</evidence>
<evidence type="ECO:0000256" key="1">
    <source>
        <dbReference type="ARBA" id="ARBA00006484"/>
    </source>
</evidence>
<dbReference type="Gene3D" id="3.40.50.720">
    <property type="entry name" value="NAD(P)-binding Rossmann-like Domain"/>
    <property type="match status" value="1"/>
</dbReference>
<dbReference type="InterPro" id="IPR002347">
    <property type="entry name" value="SDR_fam"/>
</dbReference>
<comment type="similarity">
    <text evidence="1">Belongs to the short-chain dehydrogenases/reductases (SDR) family.</text>
</comment>
<sequence length="336" mass="35770">MLSLSTVIQLIGASSILISAYRLCAFAKIYLIPSTLSRYHHGKPGSTWALVTGATDGIGHGFASHLCASGFNVLLHGRNPSKLLAVQQSLETLYPAVQIKTVAADAFVYANESDLKRIVDAVKSLPGTLTVLINNVGGVPLSPAYAPFVESSASTIDDLMNLNARFPTQLTRALLPLLMSNTNRDTDGGPSSLIMNINSGTAVTGNMPFIATYSAAKAFGLIFTTCLHAEMNALASTSSSTSSSPPVEVLGIIVGNTTTARNPKNVAGVTCSADYLASQALARVGCGQIHAWAWWRHGVLAWVMANCMPEALVRWMVARELTERMGQEREEMKKAT</sequence>